<evidence type="ECO:0000313" key="1">
    <source>
        <dbReference type="EMBL" id="KAH3780561.1"/>
    </source>
</evidence>
<keyword evidence="2" id="KW-1185">Reference proteome</keyword>
<dbReference type="Proteomes" id="UP000828390">
    <property type="component" value="Unassembled WGS sequence"/>
</dbReference>
<dbReference type="EMBL" id="JAIWYP010000008">
    <property type="protein sequence ID" value="KAH3780561.1"/>
    <property type="molecule type" value="Genomic_DNA"/>
</dbReference>
<reference evidence="1" key="2">
    <citation type="submission" date="2020-11" db="EMBL/GenBank/DDBJ databases">
        <authorList>
            <person name="McCartney M.A."/>
            <person name="Auch B."/>
            <person name="Kono T."/>
            <person name="Mallez S."/>
            <person name="Becker A."/>
            <person name="Gohl D.M."/>
            <person name="Silverstein K.A.T."/>
            <person name="Koren S."/>
            <person name="Bechman K.B."/>
            <person name="Herman A."/>
            <person name="Abrahante J.E."/>
            <person name="Garbe J."/>
        </authorList>
    </citation>
    <scope>NUCLEOTIDE SEQUENCE</scope>
    <source>
        <strain evidence="1">Duluth1</strain>
        <tissue evidence="1">Whole animal</tissue>
    </source>
</reference>
<dbReference type="AlphaFoldDB" id="A0A9D4ILX8"/>
<organism evidence="1 2">
    <name type="scientific">Dreissena polymorpha</name>
    <name type="common">Zebra mussel</name>
    <name type="synonym">Mytilus polymorpha</name>
    <dbReference type="NCBI Taxonomy" id="45954"/>
    <lineage>
        <taxon>Eukaryota</taxon>
        <taxon>Metazoa</taxon>
        <taxon>Spiralia</taxon>
        <taxon>Lophotrochozoa</taxon>
        <taxon>Mollusca</taxon>
        <taxon>Bivalvia</taxon>
        <taxon>Autobranchia</taxon>
        <taxon>Heteroconchia</taxon>
        <taxon>Euheterodonta</taxon>
        <taxon>Imparidentia</taxon>
        <taxon>Neoheterodontei</taxon>
        <taxon>Myida</taxon>
        <taxon>Dreissenoidea</taxon>
        <taxon>Dreissenidae</taxon>
        <taxon>Dreissena</taxon>
    </lineage>
</organism>
<protein>
    <submittedName>
        <fullName evidence="1">Uncharacterized protein</fullName>
    </submittedName>
</protein>
<reference evidence="1" key="1">
    <citation type="journal article" date="2019" name="bioRxiv">
        <title>The Genome of the Zebra Mussel, Dreissena polymorpha: A Resource for Invasive Species Research.</title>
        <authorList>
            <person name="McCartney M.A."/>
            <person name="Auch B."/>
            <person name="Kono T."/>
            <person name="Mallez S."/>
            <person name="Zhang Y."/>
            <person name="Obille A."/>
            <person name="Becker A."/>
            <person name="Abrahante J.E."/>
            <person name="Garbe J."/>
            <person name="Badalamenti J.P."/>
            <person name="Herman A."/>
            <person name="Mangelson H."/>
            <person name="Liachko I."/>
            <person name="Sullivan S."/>
            <person name="Sone E.D."/>
            <person name="Koren S."/>
            <person name="Silverstein K.A.T."/>
            <person name="Beckman K.B."/>
            <person name="Gohl D.M."/>
        </authorList>
    </citation>
    <scope>NUCLEOTIDE SEQUENCE</scope>
    <source>
        <strain evidence="1">Duluth1</strain>
        <tissue evidence="1">Whole animal</tissue>
    </source>
</reference>
<sequence length="67" mass="7082">MCMTGSIGDLDIRVPEGAAVGTELADDGMDEMENTADLIAEGDSVAVVVADENDDYSVLEVFPYSHD</sequence>
<gene>
    <name evidence="1" type="ORF">DPMN_158378</name>
</gene>
<comment type="caution">
    <text evidence="1">The sequence shown here is derived from an EMBL/GenBank/DDBJ whole genome shotgun (WGS) entry which is preliminary data.</text>
</comment>
<name>A0A9D4ILX8_DREPO</name>
<evidence type="ECO:0000313" key="2">
    <source>
        <dbReference type="Proteomes" id="UP000828390"/>
    </source>
</evidence>
<accession>A0A9D4ILX8</accession>
<proteinExistence type="predicted"/>